<feature type="compositionally biased region" description="Acidic residues" evidence="1">
    <location>
        <begin position="42"/>
        <end position="58"/>
    </location>
</feature>
<sequence length="92" mass="9870">MNTFYRRSFTPPLQKTVVCCKLAKLEAGPVGLLAFAPRDDGEATDAPEYEDADSGLVDEDMRSTAASIENMTDDATVSVEDMDDTVSSSGKT</sequence>
<dbReference type="OrthoDB" id="123741at2759"/>
<evidence type="ECO:0000256" key="1">
    <source>
        <dbReference type="SAM" id="MobiDB-lite"/>
    </source>
</evidence>
<dbReference type="AlphaFoldDB" id="A0A8T1U5J5"/>
<comment type="caution">
    <text evidence="2">The sequence shown here is derived from an EMBL/GenBank/DDBJ whole genome shotgun (WGS) entry which is preliminary data.</text>
</comment>
<gene>
    <name evidence="2" type="ORF">JG687_00012436</name>
</gene>
<feature type="region of interest" description="Disordered" evidence="1">
    <location>
        <begin position="38"/>
        <end position="58"/>
    </location>
</feature>
<organism evidence="2 3">
    <name type="scientific">Phytophthora cactorum</name>
    <dbReference type="NCBI Taxonomy" id="29920"/>
    <lineage>
        <taxon>Eukaryota</taxon>
        <taxon>Sar</taxon>
        <taxon>Stramenopiles</taxon>
        <taxon>Oomycota</taxon>
        <taxon>Peronosporomycetes</taxon>
        <taxon>Peronosporales</taxon>
        <taxon>Peronosporaceae</taxon>
        <taxon>Phytophthora</taxon>
    </lineage>
</organism>
<accession>A0A8T1U5J5</accession>
<protein>
    <submittedName>
        <fullName evidence="2">Uncharacterized protein</fullName>
    </submittedName>
</protein>
<proteinExistence type="predicted"/>
<evidence type="ECO:0000313" key="3">
    <source>
        <dbReference type="Proteomes" id="UP000688947"/>
    </source>
</evidence>
<dbReference type="EMBL" id="JAENGZ010000832">
    <property type="protein sequence ID" value="KAG6953371.1"/>
    <property type="molecule type" value="Genomic_DNA"/>
</dbReference>
<evidence type="ECO:0000313" key="2">
    <source>
        <dbReference type="EMBL" id="KAG6953371.1"/>
    </source>
</evidence>
<reference evidence="2" key="1">
    <citation type="submission" date="2021-01" db="EMBL/GenBank/DDBJ databases">
        <title>Phytophthora aleatoria, a newly-described species from Pinus radiata is distinct from Phytophthora cactorum isolates based on comparative genomics.</title>
        <authorList>
            <person name="Mcdougal R."/>
            <person name="Panda P."/>
            <person name="Williams N."/>
            <person name="Studholme D.J."/>
        </authorList>
    </citation>
    <scope>NUCLEOTIDE SEQUENCE</scope>
    <source>
        <strain evidence="2">NZFS 3830</strain>
    </source>
</reference>
<dbReference type="VEuPathDB" id="FungiDB:PC110_g18604"/>
<dbReference type="Proteomes" id="UP000688947">
    <property type="component" value="Unassembled WGS sequence"/>
</dbReference>
<name>A0A8T1U5J5_9STRA</name>